<dbReference type="SMART" id="SM00109">
    <property type="entry name" value="C1"/>
    <property type="match status" value="1"/>
</dbReference>
<dbReference type="Pfam" id="PF00617">
    <property type="entry name" value="RasGEF"/>
    <property type="match status" value="1"/>
</dbReference>
<keyword evidence="3" id="KW-0479">Metal-binding</keyword>
<accession>A0A553QLA6</accession>
<feature type="compositionally biased region" description="Polar residues" evidence="8">
    <location>
        <begin position="725"/>
        <end position="747"/>
    </location>
</feature>
<dbReference type="InterPro" id="IPR046349">
    <property type="entry name" value="C1-like_sf"/>
</dbReference>
<dbReference type="Gene3D" id="1.10.840.10">
    <property type="entry name" value="Ras guanine-nucleotide exchange factors catalytic domain"/>
    <property type="match status" value="1"/>
</dbReference>
<evidence type="ECO:0008006" key="15">
    <source>
        <dbReference type="Google" id="ProtNLM"/>
    </source>
</evidence>
<gene>
    <name evidence="13" type="ORF">DNTS_028647</name>
</gene>
<dbReference type="PROSITE" id="PS50222">
    <property type="entry name" value="EF_HAND_2"/>
    <property type="match status" value="1"/>
</dbReference>
<dbReference type="Gene3D" id="3.30.60.20">
    <property type="match status" value="1"/>
</dbReference>
<feature type="domain" description="Phorbol-ester/DAG-type" evidence="10">
    <location>
        <begin position="546"/>
        <end position="602"/>
    </location>
</feature>
<dbReference type="InterPro" id="IPR036964">
    <property type="entry name" value="RASGEF_cat_dom_sf"/>
</dbReference>
<evidence type="ECO:0000256" key="8">
    <source>
        <dbReference type="SAM" id="MobiDB-lite"/>
    </source>
</evidence>
<keyword evidence="2 7" id="KW-0344">Guanine-nucleotide releasing factor</keyword>
<dbReference type="PANTHER" id="PTHR23113">
    <property type="entry name" value="GUANINE NUCLEOTIDE EXCHANGE FACTOR"/>
    <property type="match status" value="1"/>
</dbReference>
<dbReference type="FunFam" id="1.10.840.10:FF:000003">
    <property type="entry name" value="Ras guanyl-releasing protein 3 isoform 1"/>
    <property type="match status" value="1"/>
</dbReference>
<proteinExistence type="inferred from homology"/>
<feature type="domain" description="N-terminal Ras-GEF" evidence="11">
    <location>
        <begin position="3"/>
        <end position="122"/>
    </location>
</feature>
<dbReference type="CDD" id="cd00155">
    <property type="entry name" value="RasGEF"/>
    <property type="match status" value="1"/>
</dbReference>
<dbReference type="CDD" id="cd06224">
    <property type="entry name" value="REM"/>
    <property type="match status" value="1"/>
</dbReference>
<evidence type="ECO:0000256" key="2">
    <source>
        <dbReference type="ARBA" id="ARBA00022658"/>
    </source>
</evidence>
<evidence type="ECO:0000256" key="5">
    <source>
        <dbReference type="ARBA" id="ARBA00022833"/>
    </source>
</evidence>
<dbReference type="SUPFAM" id="SSF47473">
    <property type="entry name" value="EF-hand"/>
    <property type="match status" value="1"/>
</dbReference>
<dbReference type="PROSITE" id="PS00018">
    <property type="entry name" value="EF_HAND_1"/>
    <property type="match status" value="1"/>
</dbReference>
<dbReference type="STRING" id="623744.A0A553QLA6"/>
<comment type="caution">
    <text evidence="13">The sequence shown here is derived from an EMBL/GenBank/DDBJ whole genome shotgun (WGS) entry which is preliminary data.</text>
</comment>
<dbReference type="Gene3D" id="1.10.238.10">
    <property type="entry name" value="EF-hand"/>
    <property type="match status" value="1"/>
</dbReference>
<dbReference type="InterPro" id="IPR011992">
    <property type="entry name" value="EF-hand-dom_pair"/>
</dbReference>
<dbReference type="InterPro" id="IPR000651">
    <property type="entry name" value="Ras-like_Gua-exchang_fac_N"/>
</dbReference>
<dbReference type="Pfam" id="PF00130">
    <property type="entry name" value="C1_1"/>
    <property type="match status" value="1"/>
</dbReference>
<evidence type="ECO:0000259" key="10">
    <source>
        <dbReference type="PROSITE" id="PS50081"/>
    </source>
</evidence>
<dbReference type="InterPro" id="IPR018247">
    <property type="entry name" value="EF_Hand_1_Ca_BS"/>
</dbReference>
<keyword evidence="6" id="KW-0106">Calcium</keyword>
<dbReference type="InterPro" id="IPR002219">
    <property type="entry name" value="PKC_DAG/PE"/>
</dbReference>
<dbReference type="OrthoDB" id="546434at2759"/>
<dbReference type="PROSITE" id="PS50212">
    <property type="entry name" value="RASGEF_NTER"/>
    <property type="match status" value="1"/>
</dbReference>
<feature type="compositionally biased region" description="Polar residues" evidence="8">
    <location>
        <begin position="753"/>
        <end position="764"/>
    </location>
</feature>
<dbReference type="InterPro" id="IPR023578">
    <property type="entry name" value="Ras_GEF_dom_sf"/>
</dbReference>
<dbReference type="Gene3D" id="1.20.870.10">
    <property type="entry name" value="Son of sevenless (SoS) protein Chain: S domain 1"/>
    <property type="match status" value="1"/>
</dbReference>
<dbReference type="InterPro" id="IPR008937">
    <property type="entry name" value="Ras-like_GEF"/>
</dbReference>
<dbReference type="GO" id="GO:0005085">
    <property type="term" value="F:guanyl-nucleotide exchange factor activity"/>
    <property type="evidence" value="ECO:0007669"/>
    <property type="project" value="UniProtKB-KW"/>
</dbReference>
<reference evidence="13 14" key="1">
    <citation type="journal article" date="2019" name="Sci. Data">
        <title>Hybrid genome assembly and annotation of Danionella translucida.</title>
        <authorList>
            <person name="Kadobianskyi M."/>
            <person name="Schulze L."/>
            <person name="Schuelke M."/>
            <person name="Judkewitz B."/>
        </authorList>
    </citation>
    <scope>NUCLEOTIDE SEQUENCE [LARGE SCALE GENOMIC DNA]</scope>
    <source>
        <strain evidence="13 14">Bolton</strain>
    </source>
</reference>
<dbReference type="AlphaFoldDB" id="A0A553QLA6"/>
<dbReference type="SUPFAM" id="SSF48366">
    <property type="entry name" value="Ras GEF"/>
    <property type="match status" value="1"/>
</dbReference>
<dbReference type="GO" id="GO:0008270">
    <property type="term" value="F:zinc ion binding"/>
    <property type="evidence" value="ECO:0007669"/>
    <property type="project" value="UniProtKB-KW"/>
</dbReference>
<dbReference type="Proteomes" id="UP000316079">
    <property type="component" value="Unassembled WGS sequence"/>
</dbReference>
<evidence type="ECO:0000256" key="3">
    <source>
        <dbReference type="ARBA" id="ARBA00022723"/>
    </source>
</evidence>
<dbReference type="GO" id="GO:0005886">
    <property type="term" value="C:plasma membrane"/>
    <property type="evidence" value="ECO:0007669"/>
    <property type="project" value="TreeGrafter"/>
</dbReference>
<dbReference type="PROSITE" id="PS50009">
    <property type="entry name" value="RASGEF_CAT"/>
    <property type="match status" value="1"/>
</dbReference>
<protein>
    <recommendedName>
        <fullName evidence="15">Ras guanyl-releasing protein 3</fullName>
    </recommendedName>
</protein>
<evidence type="ECO:0000259" key="11">
    <source>
        <dbReference type="PROSITE" id="PS50212"/>
    </source>
</evidence>
<dbReference type="GO" id="GO:0005509">
    <property type="term" value="F:calcium ion binding"/>
    <property type="evidence" value="ECO:0007669"/>
    <property type="project" value="InterPro"/>
</dbReference>
<evidence type="ECO:0000313" key="13">
    <source>
        <dbReference type="EMBL" id="TRY90775.1"/>
    </source>
</evidence>
<sequence length="840" mass="94265">MGSFTLGKAATLELLLDACIQAFDDDGELHENLLPRTFLLMHRWYVSSTELAGKLLIIYPLWSVDDLLIPAVIGVMYWIAEFPAEFDLDLGLIRLTEEFRDAAAELGGDEHIKLLDISTIPSYDWMRKLTQRKKQVKKGKASLLFDHLEPIELAEHLTFLEYKSIRRISFTDYQSYVVHSCLVDNPTLERSIALFNGISQWVQLMVLSKLTPQHRAEVITKYIHVAQKLLHLQNFNTLMAVVGGLSHSSISRLKETHSHLSPEVTKIWNEMTELVSSNGNYCSYRKAFSECKGFKIPILGVHLKDLIAVHVVFPDWVEEAKVNIVKMQQLYLTFNELVSLQSAVAQVEPNIDLIYLLTPTSPTTPNKPLAPLDWASGVTTKPDPSLVNKHIRKVVDSVFRNYDHDHDGYISQEDFESIAANFPFLDSFCVLDKDQIALNRSESLSMFCHYEGPERGLLTTQQLKAMAPGKGLSASGTHTLRSPTGILLERSAQAALLVGDCTDSPELRPSLKRSIQMDGLISKDEMMAYFLRANPLLQCKMGPGFIHNFQEMTYLKPTFCEHCAGFVRTLFILWGIIKQGYKCKDCGVNCHKQCRELLVLACRRLPRSTSLGSVSPGALTHSSLPSSPSLPTCKDDDEVFTFPAVSSSSGSELEGKSITLMTGSAQRISVRLQRATTSQATQTDEHMWHDNGWPTDSGSHTFPKMRYRPHRKTSKSKGFARWENDTQSPTGTRNSRSSPGENLQNGITEKLSNKTSTAEGAQNSTEFSLHTLQRSADLIVQWAHAGHPGACQEPGLEACPLLWGCWDASCLHWIRNRGAREQPVKKSSRRWRLYWVSVGV</sequence>
<name>A0A553QLA6_9TELE</name>
<dbReference type="InterPro" id="IPR002048">
    <property type="entry name" value="EF_hand_dom"/>
</dbReference>
<keyword evidence="14" id="KW-1185">Reference proteome</keyword>
<keyword evidence="4" id="KW-0863">Zinc-finger</keyword>
<reference evidence="13" key="2">
    <citation type="submission" date="2019-04" db="EMBL/GenBank/DDBJ databases">
        <authorList>
            <person name="Kadobianskyi M."/>
            <person name="Schulze L."/>
            <person name="Schuelke M."/>
            <person name="Judkewitz B."/>
        </authorList>
    </citation>
    <scope>NUCLEOTIDE SEQUENCE</scope>
    <source>
        <strain evidence="13">Bolton</strain>
        <tissue evidence="13">Whole-body</tissue>
    </source>
</reference>
<organism evidence="13 14">
    <name type="scientific">Danionella cerebrum</name>
    <dbReference type="NCBI Taxonomy" id="2873325"/>
    <lineage>
        <taxon>Eukaryota</taxon>
        <taxon>Metazoa</taxon>
        <taxon>Chordata</taxon>
        <taxon>Craniata</taxon>
        <taxon>Vertebrata</taxon>
        <taxon>Euteleostomi</taxon>
        <taxon>Actinopterygii</taxon>
        <taxon>Neopterygii</taxon>
        <taxon>Teleostei</taxon>
        <taxon>Ostariophysi</taxon>
        <taxon>Cypriniformes</taxon>
        <taxon>Danionidae</taxon>
        <taxon>Danioninae</taxon>
        <taxon>Danionella</taxon>
    </lineage>
</organism>
<dbReference type="SUPFAM" id="SSF57889">
    <property type="entry name" value="Cysteine-rich domain"/>
    <property type="match status" value="1"/>
</dbReference>
<feature type="domain" description="EF-hand" evidence="12">
    <location>
        <begin position="390"/>
        <end position="425"/>
    </location>
</feature>
<comment type="similarity">
    <text evidence="1">Belongs to the RASGRP family.</text>
</comment>
<dbReference type="PANTHER" id="PTHR23113:SF178">
    <property type="entry name" value="RAS GUANYL-RELEASING PROTEIN 3"/>
    <property type="match status" value="1"/>
</dbReference>
<dbReference type="EMBL" id="SRMA01025815">
    <property type="protein sequence ID" value="TRY90777.1"/>
    <property type="molecule type" value="Genomic_DNA"/>
</dbReference>
<feature type="region of interest" description="Disordered" evidence="8">
    <location>
        <begin position="610"/>
        <end position="629"/>
    </location>
</feature>
<dbReference type="SMART" id="SM00147">
    <property type="entry name" value="RasGEF"/>
    <property type="match status" value="1"/>
</dbReference>
<feature type="compositionally biased region" description="Basic residues" evidence="8">
    <location>
        <begin position="703"/>
        <end position="715"/>
    </location>
</feature>
<evidence type="ECO:0000259" key="12">
    <source>
        <dbReference type="PROSITE" id="PS50222"/>
    </source>
</evidence>
<keyword evidence="5" id="KW-0862">Zinc</keyword>
<dbReference type="InterPro" id="IPR001895">
    <property type="entry name" value="RASGEF_cat_dom"/>
</dbReference>
<evidence type="ECO:0000256" key="6">
    <source>
        <dbReference type="ARBA" id="ARBA00022837"/>
    </source>
</evidence>
<evidence type="ECO:0000256" key="7">
    <source>
        <dbReference type="PROSITE-ProRule" id="PRU00168"/>
    </source>
</evidence>
<evidence type="ECO:0000256" key="1">
    <source>
        <dbReference type="ARBA" id="ARBA00009566"/>
    </source>
</evidence>
<dbReference type="PROSITE" id="PS50081">
    <property type="entry name" value="ZF_DAG_PE_2"/>
    <property type="match status" value="1"/>
</dbReference>
<dbReference type="GO" id="GO:0007265">
    <property type="term" value="P:Ras protein signal transduction"/>
    <property type="evidence" value="ECO:0007669"/>
    <property type="project" value="TreeGrafter"/>
</dbReference>
<feature type="domain" description="Ras-GEF" evidence="9">
    <location>
        <begin position="149"/>
        <end position="385"/>
    </location>
</feature>
<feature type="region of interest" description="Disordered" evidence="8">
    <location>
        <begin position="673"/>
        <end position="764"/>
    </location>
</feature>
<evidence type="ECO:0000313" key="14">
    <source>
        <dbReference type="Proteomes" id="UP000316079"/>
    </source>
</evidence>
<evidence type="ECO:0000256" key="4">
    <source>
        <dbReference type="ARBA" id="ARBA00022771"/>
    </source>
</evidence>
<evidence type="ECO:0000259" key="9">
    <source>
        <dbReference type="PROSITE" id="PS50009"/>
    </source>
</evidence>
<dbReference type="EMBL" id="SRMA01025815">
    <property type="protein sequence ID" value="TRY90775.1"/>
    <property type="molecule type" value="Genomic_DNA"/>
</dbReference>